<dbReference type="SUPFAM" id="SSF53098">
    <property type="entry name" value="Ribonuclease H-like"/>
    <property type="match status" value="1"/>
</dbReference>
<dbReference type="InterPro" id="IPR012337">
    <property type="entry name" value="RNaseH-like_sf"/>
</dbReference>
<keyword evidence="4" id="KW-1185">Reference proteome</keyword>
<evidence type="ECO:0000313" key="4">
    <source>
        <dbReference type="Proteomes" id="UP000305778"/>
    </source>
</evidence>
<accession>A0A4U0RRD3</accession>
<feature type="region of interest" description="Disordered" evidence="1">
    <location>
        <begin position="427"/>
        <end position="472"/>
    </location>
</feature>
<proteinExistence type="predicted"/>
<comment type="caution">
    <text evidence="3">The sequence shown here is derived from an EMBL/GenBank/DDBJ whole genome shotgun (WGS) entry which is preliminary data.</text>
</comment>
<organism evidence="3 4">
    <name type="scientific">Actinacidiphila oryziradicis</name>
    <dbReference type="NCBI Taxonomy" id="2571141"/>
    <lineage>
        <taxon>Bacteria</taxon>
        <taxon>Bacillati</taxon>
        <taxon>Actinomycetota</taxon>
        <taxon>Actinomycetes</taxon>
        <taxon>Kitasatosporales</taxon>
        <taxon>Streptomycetaceae</taxon>
        <taxon>Actinacidiphila</taxon>
    </lineage>
</organism>
<reference evidence="3 4" key="1">
    <citation type="submission" date="2019-04" db="EMBL/GenBank/DDBJ databases">
        <title>Streptomyces oryziradicis sp. nov., a novel actinomycete isolated from rhizosphere soil of rice (Oryza sativa L.).</title>
        <authorList>
            <person name="Li C."/>
        </authorList>
    </citation>
    <scope>NUCLEOTIDE SEQUENCE [LARGE SCALE GENOMIC DNA]</scope>
    <source>
        <strain evidence="3 4">NEAU-C40</strain>
    </source>
</reference>
<gene>
    <name evidence="3" type="ORF">FCI23_48920</name>
</gene>
<feature type="compositionally biased region" description="Basic residues" evidence="1">
    <location>
        <begin position="447"/>
        <end position="460"/>
    </location>
</feature>
<evidence type="ECO:0000259" key="2">
    <source>
        <dbReference type="Pfam" id="PF13546"/>
    </source>
</evidence>
<evidence type="ECO:0000313" key="3">
    <source>
        <dbReference type="EMBL" id="TJZ97927.1"/>
    </source>
</evidence>
<feature type="compositionally biased region" description="Basic and acidic residues" evidence="1">
    <location>
        <begin position="461"/>
        <end position="472"/>
    </location>
</feature>
<name>A0A4U0RRD3_9ACTN</name>
<feature type="domain" description="Transposase IS701-like DDE" evidence="2">
    <location>
        <begin position="24"/>
        <end position="254"/>
    </location>
</feature>
<dbReference type="Proteomes" id="UP000305778">
    <property type="component" value="Unassembled WGS sequence"/>
</dbReference>
<dbReference type="EMBL" id="SUMC01000135">
    <property type="protein sequence ID" value="TJZ97927.1"/>
    <property type="molecule type" value="Genomic_DNA"/>
</dbReference>
<protein>
    <submittedName>
        <fullName evidence="3">Transposase</fullName>
    </submittedName>
</protein>
<dbReference type="RefSeq" id="WP_136730459.1">
    <property type="nucleotide sequence ID" value="NZ_SUMC01000135.1"/>
</dbReference>
<dbReference type="InterPro" id="IPR038721">
    <property type="entry name" value="IS701-like_DDE_dom"/>
</dbReference>
<evidence type="ECO:0000256" key="1">
    <source>
        <dbReference type="SAM" id="MobiDB-lite"/>
    </source>
</evidence>
<dbReference type="OrthoDB" id="3339508at2"/>
<dbReference type="Pfam" id="PF13546">
    <property type="entry name" value="DDE_5"/>
    <property type="match status" value="1"/>
</dbReference>
<sequence length="472" mass="53197">MDSLQDTPARVEALSDLSRFRAGLHACFTRRGDALFELADAMLCAQGPVRSPVEMSLEPEFRRRHGSVYDALAKGRITGSRLRRLLVGLSAPARAAEPLMFAIDTTAHPRPDAQYADERTMVQVRGKGGDRWLPGWPYSLVVGIQWGSSSWVDPIEARRLRPGEEHTDVTIDQITGLLEDLTATGKQQPADPPPLVLLDAGNYATDLTHALAGHDVQLLVRLRTTRVFYLAPRLGNRANGRATAPRHGVLLLRPRQTTQSRLRTHRGLRAVRHRERPRLERMHQKLGSIGRWATWPRDKQLPIVRGTVLQVVVDHLPDGRKPPKDLWLWHAGPVPADPDLLWKAYLRRFDQEHFHRFAKSYLGLASAHLSSAAATDRWVSLAMGAYAQLRLARHLVDDLRRPWHPRPDPGKPLSPYKVRLGFRRLRARIGTPTDSPQPTHPGPGRPKGSKNRPKSKRPPYRRSEPTTSKHTE</sequence>
<dbReference type="AlphaFoldDB" id="A0A4U0RRD3"/>